<protein>
    <recommendedName>
        <fullName evidence="3">histidine kinase</fullName>
        <ecNumber evidence="3">2.7.13.3</ecNumber>
    </recommendedName>
</protein>
<dbReference type="InterPro" id="IPR004358">
    <property type="entry name" value="Sig_transdc_His_kin-like_C"/>
</dbReference>
<dbReference type="PROSITE" id="PS50109">
    <property type="entry name" value="HIS_KIN"/>
    <property type="match status" value="1"/>
</dbReference>
<evidence type="ECO:0000313" key="15">
    <source>
        <dbReference type="EMBL" id="GGO72916.1"/>
    </source>
</evidence>
<dbReference type="InterPro" id="IPR003661">
    <property type="entry name" value="HisK_dim/P_dom"/>
</dbReference>
<feature type="transmembrane region" description="Helical" evidence="13">
    <location>
        <begin position="6"/>
        <end position="28"/>
    </location>
</feature>
<dbReference type="Proteomes" id="UP000606935">
    <property type="component" value="Unassembled WGS sequence"/>
</dbReference>
<keyword evidence="10 13" id="KW-1133">Transmembrane helix</keyword>
<evidence type="ECO:0000256" key="3">
    <source>
        <dbReference type="ARBA" id="ARBA00012438"/>
    </source>
</evidence>
<comment type="caution">
    <text evidence="15">The sequence shown here is derived from an EMBL/GenBank/DDBJ whole genome shotgun (WGS) entry which is preliminary data.</text>
</comment>
<gene>
    <name evidence="15" type="ORF">GCM10010982_32210</name>
</gene>
<feature type="transmembrane region" description="Helical" evidence="13">
    <location>
        <begin position="145"/>
        <end position="167"/>
    </location>
</feature>
<dbReference type="InterPro" id="IPR005467">
    <property type="entry name" value="His_kinase_dom"/>
</dbReference>
<dbReference type="Gene3D" id="3.30.565.10">
    <property type="entry name" value="Histidine kinase-like ATPase, C-terminal domain"/>
    <property type="match status" value="1"/>
</dbReference>
<dbReference type="Pfam" id="PF00512">
    <property type="entry name" value="HisKA"/>
    <property type="match status" value="1"/>
</dbReference>
<dbReference type="CDD" id="cd00082">
    <property type="entry name" value="HisKA"/>
    <property type="match status" value="1"/>
</dbReference>
<evidence type="ECO:0000313" key="16">
    <source>
        <dbReference type="Proteomes" id="UP000606935"/>
    </source>
</evidence>
<dbReference type="PANTHER" id="PTHR45436:SF14">
    <property type="entry name" value="SENSOR PROTEIN QSEC"/>
    <property type="match status" value="1"/>
</dbReference>
<keyword evidence="8 15" id="KW-0418">Kinase</keyword>
<evidence type="ECO:0000256" key="2">
    <source>
        <dbReference type="ARBA" id="ARBA00004141"/>
    </source>
</evidence>
<keyword evidence="9" id="KW-0067">ATP-binding</keyword>
<sequence>MKLQVRVTLTAGLAFVLLWGAATTWMLLDLRQQTMKTLDQRLVSTAAMVANLVKNQPAQSDSHELSEQLRSVLNQSGTGLACHIASLQGNVMSSNLQSTASPQPPGFGHVDVDNKAWRTYTLLDGSRRITIADQLSQRQQLEQDMLVTAAAPPLVALLISLSLLWFITGQSLRPITRLSHAIQSRDSHDLRPISLSPLPVDLQPLLRSQNQLLNRLKAALEREKRLTNDIAHELRTPLTGIKTNLQAAAMVEGTDKITCLQLAESGADRLHQILEQLLLLARLGDNATRAQHRCQNPNTVIQAVLHDFGTDAGRIHIEQGPGTADNCPLPAPLLDIICRNLLENALKHGRGQVKLRLQGQPGQWCLAVQDEGSGVAQPALSKLTQRFWRQGDQQGCGLGLAIVSAIVQQYQGQLEANNHPQGFEISIRLPVANSGAGENGEPD</sequence>
<dbReference type="Gene3D" id="1.10.287.130">
    <property type="match status" value="1"/>
</dbReference>
<accession>A0A917Z1X1</accession>
<dbReference type="InterPro" id="IPR013727">
    <property type="entry name" value="2CSK_N"/>
</dbReference>
<evidence type="ECO:0000256" key="10">
    <source>
        <dbReference type="ARBA" id="ARBA00022989"/>
    </source>
</evidence>
<evidence type="ECO:0000256" key="4">
    <source>
        <dbReference type="ARBA" id="ARBA00022553"/>
    </source>
</evidence>
<keyword evidence="4" id="KW-0597">Phosphoprotein</keyword>
<keyword evidence="7" id="KW-0547">Nucleotide-binding</keyword>
<dbReference type="InterPro" id="IPR003594">
    <property type="entry name" value="HATPase_dom"/>
</dbReference>
<dbReference type="InterPro" id="IPR036097">
    <property type="entry name" value="HisK_dim/P_sf"/>
</dbReference>
<evidence type="ECO:0000256" key="8">
    <source>
        <dbReference type="ARBA" id="ARBA00022777"/>
    </source>
</evidence>
<evidence type="ECO:0000256" key="7">
    <source>
        <dbReference type="ARBA" id="ARBA00022741"/>
    </source>
</evidence>
<comment type="catalytic activity">
    <reaction evidence="1">
        <text>ATP + protein L-histidine = ADP + protein N-phospho-L-histidine.</text>
        <dbReference type="EC" id="2.7.13.3"/>
    </reaction>
</comment>
<evidence type="ECO:0000256" key="9">
    <source>
        <dbReference type="ARBA" id="ARBA00022840"/>
    </source>
</evidence>
<evidence type="ECO:0000256" key="12">
    <source>
        <dbReference type="ARBA" id="ARBA00023136"/>
    </source>
</evidence>
<dbReference type="InterPro" id="IPR036890">
    <property type="entry name" value="HATPase_C_sf"/>
</dbReference>
<evidence type="ECO:0000256" key="6">
    <source>
        <dbReference type="ARBA" id="ARBA00022692"/>
    </source>
</evidence>
<evidence type="ECO:0000259" key="14">
    <source>
        <dbReference type="PROSITE" id="PS50109"/>
    </source>
</evidence>
<proteinExistence type="predicted"/>
<evidence type="ECO:0000256" key="13">
    <source>
        <dbReference type="SAM" id="Phobius"/>
    </source>
</evidence>
<name>A0A917Z1X1_9ALTE</name>
<dbReference type="SMART" id="SM00388">
    <property type="entry name" value="HisKA"/>
    <property type="match status" value="1"/>
</dbReference>
<keyword evidence="5" id="KW-0808">Transferase</keyword>
<feature type="domain" description="Histidine kinase" evidence="14">
    <location>
        <begin position="229"/>
        <end position="433"/>
    </location>
</feature>
<dbReference type="EC" id="2.7.13.3" evidence="3"/>
<dbReference type="PANTHER" id="PTHR45436">
    <property type="entry name" value="SENSOR HISTIDINE KINASE YKOH"/>
    <property type="match status" value="1"/>
</dbReference>
<reference evidence="15" key="1">
    <citation type="journal article" date="2014" name="Int. J. Syst. Evol. Microbiol.">
        <title>Complete genome sequence of Corynebacterium casei LMG S-19264T (=DSM 44701T), isolated from a smear-ripened cheese.</title>
        <authorList>
            <consortium name="US DOE Joint Genome Institute (JGI-PGF)"/>
            <person name="Walter F."/>
            <person name="Albersmeier A."/>
            <person name="Kalinowski J."/>
            <person name="Ruckert C."/>
        </authorList>
    </citation>
    <scope>NUCLEOTIDE SEQUENCE</scope>
    <source>
        <strain evidence="15">CGMCC 1.7086</strain>
    </source>
</reference>
<dbReference type="GO" id="GO:0000155">
    <property type="term" value="F:phosphorelay sensor kinase activity"/>
    <property type="evidence" value="ECO:0007669"/>
    <property type="project" value="InterPro"/>
</dbReference>
<keyword evidence="6 13" id="KW-0812">Transmembrane</keyword>
<dbReference type="GO" id="GO:0005886">
    <property type="term" value="C:plasma membrane"/>
    <property type="evidence" value="ECO:0007669"/>
    <property type="project" value="TreeGrafter"/>
</dbReference>
<evidence type="ECO:0000256" key="11">
    <source>
        <dbReference type="ARBA" id="ARBA00023012"/>
    </source>
</evidence>
<organism evidence="15 16">
    <name type="scientific">Bowmanella pacifica</name>
    <dbReference type="NCBI Taxonomy" id="502051"/>
    <lineage>
        <taxon>Bacteria</taxon>
        <taxon>Pseudomonadati</taxon>
        <taxon>Pseudomonadota</taxon>
        <taxon>Gammaproteobacteria</taxon>
        <taxon>Alteromonadales</taxon>
        <taxon>Alteromonadaceae</taxon>
        <taxon>Bowmanella</taxon>
    </lineage>
</organism>
<evidence type="ECO:0000256" key="1">
    <source>
        <dbReference type="ARBA" id="ARBA00000085"/>
    </source>
</evidence>
<dbReference type="EMBL" id="BMLS01000006">
    <property type="protein sequence ID" value="GGO72916.1"/>
    <property type="molecule type" value="Genomic_DNA"/>
</dbReference>
<dbReference type="GO" id="GO:0005524">
    <property type="term" value="F:ATP binding"/>
    <property type="evidence" value="ECO:0007669"/>
    <property type="project" value="UniProtKB-KW"/>
</dbReference>
<reference evidence="15" key="2">
    <citation type="submission" date="2020-09" db="EMBL/GenBank/DDBJ databases">
        <authorList>
            <person name="Sun Q."/>
            <person name="Zhou Y."/>
        </authorList>
    </citation>
    <scope>NUCLEOTIDE SEQUENCE</scope>
    <source>
        <strain evidence="15">CGMCC 1.7086</strain>
    </source>
</reference>
<keyword evidence="12 13" id="KW-0472">Membrane</keyword>
<dbReference type="SUPFAM" id="SSF55874">
    <property type="entry name" value="ATPase domain of HSP90 chaperone/DNA topoisomerase II/histidine kinase"/>
    <property type="match status" value="1"/>
</dbReference>
<dbReference type="InterPro" id="IPR050428">
    <property type="entry name" value="TCS_sensor_his_kinase"/>
</dbReference>
<evidence type="ECO:0000256" key="5">
    <source>
        <dbReference type="ARBA" id="ARBA00022679"/>
    </source>
</evidence>
<dbReference type="PRINTS" id="PR00344">
    <property type="entry name" value="BCTRLSENSOR"/>
</dbReference>
<dbReference type="Pfam" id="PF02518">
    <property type="entry name" value="HATPase_c"/>
    <property type="match status" value="1"/>
</dbReference>
<dbReference type="SUPFAM" id="SSF47384">
    <property type="entry name" value="Homodimeric domain of signal transducing histidine kinase"/>
    <property type="match status" value="1"/>
</dbReference>
<keyword evidence="16" id="KW-1185">Reference proteome</keyword>
<dbReference type="Pfam" id="PF08521">
    <property type="entry name" value="2CSK_N"/>
    <property type="match status" value="1"/>
</dbReference>
<dbReference type="AlphaFoldDB" id="A0A917Z1X1"/>
<dbReference type="RefSeq" id="WP_188697533.1">
    <property type="nucleotide sequence ID" value="NZ_BMLS01000006.1"/>
</dbReference>
<comment type="subcellular location">
    <subcellularLocation>
        <location evidence="2">Membrane</location>
        <topology evidence="2">Multi-pass membrane protein</topology>
    </subcellularLocation>
</comment>
<dbReference type="SMART" id="SM00387">
    <property type="entry name" value="HATPase_c"/>
    <property type="match status" value="1"/>
</dbReference>
<keyword evidence="11" id="KW-0902">Two-component regulatory system</keyword>